<dbReference type="AlphaFoldDB" id="C5PG75"/>
<feature type="region of interest" description="Disordered" evidence="1">
    <location>
        <begin position="73"/>
        <end position="105"/>
    </location>
</feature>
<evidence type="ECO:0000256" key="1">
    <source>
        <dbReference type="SAM" id="MobiDB-lite"/>
    </source>
</evidence>
<protein>
    <submittedName>
        <fullName evidence="2">Uncharacterized protein</fullName>
    </submittedName>
</protein>
<organism evidence="2 3">
    <name type="scientific">Coccidioides posadasii (strain C735)</name>
    <name type="common">Valley fever fungus</name>
    <dbReference type="NCBI Taxonomy" id="222929"/>
    <lineage>
        <taxon>Eukaryota</taxon>
        <taxon>Fungi</taxon>
        <taxon>Dikarya</taxon>
        <taxon>Ascomycota</taxon>
        <taxon>Pezizomycotina</taxon>
        <taxon>Eurotiomycetes</taxon>
        <taxon>Eurotiomycetidae</taxon>
        <taxon>Onygenales</taxon>
        <taxon>Onygenaceae</taxon>
        <taxon>Coccidioides</taxon>
    </lineage>
</organism>
<name>C5PG75_COCP7</name>
<sequence length="559" mass="60250">MASAAPRGPPFVRNGGFTADHSRSQSFAEGTGPTRSRLRRTVSIRGVNAHLDSSESVPSEHSSLHYGFLTSLDGCDDDEPTHEDQKREKEDSFGRWQPGVAGGKRRGVYRSVTHSGWRPHVLDPISEHPSFSTLQSSASPLSRELLLSTGVSFRSRLSFGASVLGNRYGDKVYSLDDLDIPSFRPKFPFSSLPAYLRRSSRLSSSYGSFSEQPRLSERFSPVQPLEPIYPPPIRSVTPPGLPSFGTPEAVRYRLSSQTTPGSGNDVEVEDCTCCFFGLPRFLALSSSSPSRVPGLPAGAIARADDGTLVRGRFGIRQSGHGVGAGCLENHPFSREPSPAACIRDTKDNGSVNQGRRQGSLCCNNAAATPPQTTPGAFSLRLSSASKPSSGSGSLAPRRVHFVDGTGPVDTTSVPLPSYIRHPPLVAPAPRVETSPPSTSSGMACTVAAATGNSREESTLPFQSVSGSTIPHPVGFSAAPPVANSHKSWEYLSFVTLAAECCGLWFIHHLNEGIRLSLGQEADDRMERQSCLNFREFWRRGKKASQPWIPAWGYRPASSR</sequence>
<feature type="compositionally biased region" description="Low complexity" evidence="1">
    <location>
        <begin position="373"/>
        <end position="396"/>
    </location>
</feature>
<evidence type="ECO:0000313" key="3">
    <source>
        <dbReference type="Proteomes" id="UP000009084"/>
    </source>
</evidence>
<feature type="region of interest" description="Disordered" evidence="1">
    <location>
        <begin position="373"/>
        <end position="407"/>
    </location>
</feature>
<comment type="caution">
    <text evidence="2">The sequence shown here is derived from an EMBL/GenBank/DDBJ whole genome shotgun (WGS) entry which is preliminary data.</text>
</comment>
<dbReference type="OrthoDB" id="4157036at2759"/>
<dbReference type="EMBL" id="ACFW01000049">
    <property type="protein sequence ID" value="EER23528.1"/>
    <property type="molecule type" value="Genomic_DNA"/>
</dbReference>
<evidence type="ECO:0000313" key="2">
    <source>
        <dbReference type="EMBL" id="EER23528.1"/>
    </source>
</evidence>
<feature type="region of interest" description="Disordered" evidence="1">
    <location>
        <begin position="1"/>
        <end position="40"/>
    </location>
</feature>
<dbReference type="HOGENOM" id="CLU_454230_0_0_1"/>
<accession>C5PG75</accession>
<feature type="region of interest" description="Disordered" evidence="1">
    <location>
        <begin position="338"/>
        <end position="357"/>
    </location>
</feature>
<dbReference type="VEuPathDB" id="FungiDB:CPC735_048980"/>
<feature type="compositionally biased region" description="Polar residues" evidence="1">
    <location>
        <begin position="348"/>
        <end position="357"/>
    </location>
</feature>
<gene>
    <name evidence="2" type="ORF">CPC735_048980</name>
</gene>
<dbReference type="Proteomes" id="UP000009084">
    <property type="component" value="Unassembled WGS sequence"/>
</dbReference>
<dbReference type="KEGG" id="cpw:9691143"/>
<reference evidence="2 3" key="1">
    <citation type="journal article" date="2009" name="Genome Res.">
        <title>Comparative genomic analyses of the human fungal pathogens Coccidioides and their relatives.</title>
        <authorList>
            <person name="Sharpton T.J."/>
            <person name="Stajich J.E."/>
            <person name="Rounsley S.D."/>
            <person name="Gardner M.J."/>
            <person name="Wortman J.R."/>
            <person name="Jordar V.S."/>
            <person name="Maiti R."/>
            <person name="Kodira C.D."/>
            <person name="Neafsey D.E."/>
            <person name="Zeng Q."/>
            <person name="Hung C.-Y."/>
            <person name="McMahan C."/>
            <person name="Muszewska A."/>
            <person name="Grynberg M."/>
            <person name="Mandel M.A."/>
            <person name="Kellner E.M."/>
            <person name="Barker B.M."/>
            <person name="Galgiani J.N."/>
            <person name="Orbach M.J."/>
            <person name="Kirkland T.N."/>
            <person name="Cole G.T."/>
            <person name="Henn M.R."/>
            <person name="Birren B.W."/>
            <person name="Taylor J.W."/>
        </authorList>
    </citation>
    <scope>NUCLEOTIDE SEQUENCE [LARGE SCALE GENOMIC DNA]</scope>
    <source>
        <strain evidence="3">C735</strain>
    </source>
</reference>
<proteinExistence type="predicted"/>
<feature type="compositionally biased region" description="Basic and acidic residues" evidence="1">
    <location>
        <begin position="82"/>
        <end position="93"/>
    </location>
</feature>